<evidence type="ECO:0000256" key="1">
    <source>
        <dbReference type="SAM" id="MobiDB-lite"/>
    </source>
</evidence>
<evidence type="ECO:0000313" key="2">
    <source>
        <dbReference type="EMBL" id="CAI2364059.1"/>
    </source>
</evidence>
<feature type="compositionally biased region" description="Polar residues" evidence="1">
    <location>
        <begin position="26"/>
        <end position="36"/>
    </location>
</feature>
<evidence type="ECO:0008006" key="4">
    <source>
        <dbReference type="Google" id="ProtNLM"/>
    </source>
</evidence>
<dbReference type="SMART" id="SM00368">
    <property type="entry name" value="LRR_RI"/>
    <property type="match status" value="3"/>
</dbReference>
<dbReference type="InterPro" id="IPR001611">
    <property type="entry name" value="Leu-rich_rpt"/>
</dbReference>
<comment type="caution">
    <text evidence="2">The sequence shown here is derived from an EMBL/GenBank/DDBJ whole genome shotgun (WGS) entry which is preliminary data.</text>
</comment>
<organism evidence="2 3">
    <name type="scientific">Euplotes crassus</name>
    <dbReference type="NCBI Taxonomy" id="5936"/>
    <lineage>
        <taxon>Eukaryota</taxon>
        <taxon>Sar</taxon>
        <taxon>Alveolata</taxon>
        <taxon>Ciliophora</taxon>
        <taxon>Intramacronucleata</taxon>
        <taxon>Spirotrichea</taxon>
        <taxon>Hypotrichia</taxon>
        <taxon>Euplotida</taxon>
        <taxon>Euplotidae</taxon>
        <taxon>Moneuplotes</taxon>
    </lineage>
</organism>
<dbReference type="EMBL" id="CAMPGE010005211">
    <property type="protein sequence ID" value="CAI2364059.1"/>
    <property type="molecule type" value="Genomic_DNA"/>
</dbReference>
<dbReference type="Proteomes" id="UP001295684">
    <property type="component" value="Unassembled WGS sequence"/>
</dbReference>
<evidence type="ECO:0000313" key="3">
    <source>
        <dbReference type="Proteomes" id="UP001295684"/>
    </source>
</evidence>
<dbReference type="PANTHER" id="PTHR24114">
    <property type="entry name" value="LEUCINE RICH REPEAT FAMILY PROTEIN"/>
    <property type="match status" value="1"/>
</dbReference>
<gene>
    <name evidence="2" type="ORF">ECRASSUSDP1_LOCUS5399</name>
</gene>
<dbReference type="AlphaFoldDB" id="A0AAD1UC24"/>
<dbReference type="InterPro" id="IPR052394">
    <property type="entry name" value="LRR-containing"/>
</dbReference>
<dbReference type="SUPFAM" id="SSF52047">
    <property type="entry name" value="RNI-like"/>
    <property type="match status" value="1"/>
</dbReference>
<keyword evidence="3" id="KW-1185">Reference proteome</keyword>
<reference evidence="2" key="1">
    <citation type="submission" date="2023-07" db="EMBL/GenBank/DDBJ databases">
        <authorList>
            <consortium name="AG Swart"/>
            <person name="Singh M."/>
            <person name="Singh A."/>
            <person name="Seah K."/>
            <person name="Emmerich C."/>
        </authorList>
    </citation>
    <scope>NUCLEOTIDE SEQUENCE</scope>
    <source>
        <strain evidence="2">DP1</strain>
    </source>
</reference>
<feature type="compositionally biased region" description="Low complexity" evidence="1">
    <location>
        <begin position="1"/>
        <end position="10"/>
    </location>
</feature>
<dbReference type="PANTHER" id="PTHR24114:SF2">
    <property type="entry name" value="F-BOX DOMAIN-CONTAINING PROTEIN-RELATED"/>
    <property type="match status" value="1"/>
</dbReference>
<dbReference type="InterPro" id="IPR032675">
    <property type="entry name" value="LRR_dom_sf"/>
</dbReference>
<accession>A0AAD1UC24</accession>
<dbReference type="Pfam" id="PF13516">
    <property type="entry name" value="LRR_6"/>
    <property type="match status" value="2"/>
</dbReference>
<dbReference type="Gene3D" id="3.80.10.10">
    <property type="entry name" value="Ribonuclease Inhibitor"/>
    <property type="match status" value="1"/>
</dbReference>
<protein>
    <recommendedName>
        <fullName evidence="4">Leucine Rich Repeat family protein</fullName>
    </recommendedName>
</protein>
<feature type="region of interest" description="Disordered" evidence="1">
    <location>
        <begin position="1"/>
        <end position="37"/>
    </location>
</feature>
<name>A0AAD1UC24_EUPCR</name>
<sequence length="1226" mass="140794">MGAKSKSEALLLKKRSVMNSDRDPPSQMSQYKSNFQPKKKYSKAALKKMKIQQLKAKFEKNCMDKRYYFPNINIEGKEQHLKSLDEITERTASATSSQRQQSITSKPVLKFQTIKTRNLGVKHFQKFKTTRGALSPMPVIPEFKFPRITQCSEEKSDDEKEVQMEEVDISAIGLDNKLDETQSPMFQPNNPPSFDLFQKSMDNLSIPKTMRNATKRQSIIDLHINDPKRYRKVESKELKSNAYERYRRKCEQLMIVPVRFGIKYKGEQNQKIEAQDYLMGEDHLKAFNYALANFKKISSLNLENNRLGGDAAKELLLKPEEDEHNDRSNSVYNRLLCDDISNLNLSKNPNLPFETYQTISLMVEDGYNILQILNLEGNKMGDKALITICDRSHYNNYLKVLNVSDNNITCRAMPSVAEMLKYINITTILLRWNKIETKGLANLCEGIVKTDSLKILDLSFNPLSKKNEDSDEYPQCLSDMFRENSSLMHMDLSHTGITAEDGKIIEKGLNENHTIFGIHLTGNEIRLTAEGFITKARENDAADSHIMVRVSDSLTMGVPDVKKQIDYRGTTNCWICEGWSEVKFHFDVTTSNIPLTEEDGVLKGVNIHLDFDDYRPDVMKRASKNPNLFYLVKMVPPKLRVRYYFSIALEKTTVIPAKPKKKKSKYATKPKIKKDLYFKQAINERDRFQGTNLIDYQGVFVIPTLHKISVPETNVLENLSINDRMINTTYLADTNSVPRPKKITLDTKILKKEWKREKSIFKDYKLEHPIVTKKCFEKDFNSICGVIKDELDRKKVKEFLSSIYAPLKECYKYYAGTDFTNNVPSIGTNSFTDLLTISGCIDHNLLKLSDISIDFIATNVGQRPEDPKFKHLNPERSLVREEFLQIFIRLANSKYLKAKKLLTYNDAIRQLFNDGLLSYMRNFDSNDFRINKLYNESCDMVFKYYIKSMKRLYFTYSGKHTKPGETRFMCYDEFMKLFSDAGVQSDLFGAKELGIIFNLSMMTQVNEITSERHYKMSFDEFIEAVARVAEGCNLLLVSSSFFGVDLEEEIEKQKNSKFRGGDKAEVLDTNGGQIFSPENILSSQNQSKQEIFSEYSTDSENEESKNLDGIDASRIEISGQEKLNETDINKKNVSSSISGTAMQDIVNIEVEKITEKKSTISRKNSSSKLVPELKQDVGIAHEIYEQIDLAEKIEFLITIMMHNCLDSASVAACAKKKNGWKLLIED</sequence>
<proteinExistence type="predicted"/>